<dbReference type="InterPro" id="IPR006685">
    <property type="entry name" value="MscS_channel_2nd"/>
</dbReference>
<proteinExistence type="inferred from homology"/>
<dbReference type="Gene3D" id="2.30.30.60">
    <property type="match status" value="1"/>
</dbReference>
<accession>A0ABT6XJD0</accession>
<dbReference type="Proteomes" id="UP001321580">
    <property type="component" value="Unassembled WGS sequence"/>
</dbReference>
<comment type="similarity">
    <text evidence="5">Belongs to the MscS (TC 1.A.23) family.</text>
</comment>
<keyword evidence="5" id="KW-0813">Transport</keyword>
<keyword evidence="5" id="KW-1003">Cell membrane</keyword>
<dbReference type="Pfam" id="PF00924">
    <property type="entry name" value="MS_channel_2nd"/>
    <property type="match status" value="1"/>
</dbReference>
<feature type="transmembrane region" description="Helical" evidence="5">
    <location>
        <begin position="46"/>
        <end position="71"/>
    </location>
</feature>
<name>A0ABT6XJD0_9GAMM</name>
<protein>
    <recommendedName>
        <fullName evidence="5">Small-conductance mechanosensitive channel</fullName>
    </recommendedName>
</protein>
<reference evidence="7 8" key="1">
    <citation type="submission" date="2023-05" db="EMBL/GenBank/DDBJ databases">
        <title>Lysobacter sp. strain LF1 Genome sequencing and assembly.</title>
        <authorList>
            <person name="Jung Y."/>
        </authorList>
    </citation>
    <scope>NUCLEOTIDE SEQUENCE [LARGE SCALE GENOMIC DNA]</scope>
    <source>
        <strain evidence="7 8">LF1</strain>
    </source>
</reference>
<dbReference type="Gene3D" id="1.10.287.1260">
    <property type="match status" value="1"/>
</dbReference>
<keyword evidence="2 5" id="KW-0812">Transmembrane</keyword>
<evidence type="ECO:0000256" key="1">
    <source>
        <dbReference type="ARBA" id="ARBA00004370"/>
    </source>
</evidence>
<evidence type="ECO:0000313" key="7">
    <source>
        <dbReference type="EMBL" id="MDI9240264.1"/>
    </source>
</evidence>
<keyword evidence="8" id="KW-1185">Reference proteome</keyword>
<evidence type="ECO:0000256" key="3">
    <source>
        <dbReference type="ARBA" id="ARBA00022989"/>
    </source>
</evidence>
<keyword evidence="4 5" id="KW-0472">Membrane</keyword>
<feature type="domain" description="Mechanosensitive ion channel MscS" evidence="6">
    <location>
        <begin position="91"/>
        <end position="163"/>
    </location>
</feature>
<gene>
    <name evidence="7" type="ORF">QLQ15_15245</name>
</gene>
<feature type="transmembrane region" description="Helical" evidence="5">
    <location>
        <begin position="77"/>
        <end position="102"/>
    </location>
</feature>
<evidence type="ECO:0000259" key="6">
    <source>
        <dbReference type="Pfam" id="PF00924"/>
    </source>
</evidence>
<dbReference type="EMBL" id="JASGBI010000001">
    <property type="protein sequence ID" value="MDI9240264.1"/>
    <property type="molecule type" value="Genomic_DNA"/>
</dbReference>
<comment type="caution">
    <text evidence="7">The sequence shown here is derived from an EMBL/GenBank/DDBJ whole genome shotgun (WGS) entry which is preliminary data.</text>
</comment>
<dbReference type="InterPro" id="IPR045275">
    <property type="entry name" value="MscS_archaea/bacteria_type"/>
</dbReference>
<feature type="transmembrane region" description="Helical" evidence="5">
    <location>
        <begin position="6"/>
        <end position="26"/>
    </location>
</feature>
<keyword evidence="5" id="KW-0407">Ion channel</keyword>
<evidence type="ECO:0000256" key="2">
    <source>
        <dbReference type="ARBA" id="ARBA00022692"/>
    </source>
</evidence>
<dbReference type="InterPro" id="IPR023408">
    <property type="entry name" value="MscS_beta-dom_sf"/>
</dbReference>
<evidence type="ECO:0000256" key="4">
    <source>
        <dbReference type="ARBA" id="ARBA00023136"/>
    </source>
</evidence>
<organism evidence="7 8">
    <name type="scientific">Lysobacter stagni</name>
    <dbReference type="NCBI Taxonomy" id="3045172"/>
    <lineage>
        <taxon>Bacteria</taxon>
        <taxon>Pseudomonadati</taxon>
        <taxon>Pseudomonadota</taxon>
        <taxon>Gammaproteobacteria</taxon>
        <taxon>Lysobacterales</taxon>
        <taxon>Lysobacteraceae</taxon>
        <taxon>Lysobacter</taxon>
    </lineage>
</organism>
<comment type="subunit">
    <text evidence="5">Homoheptamer.</text>
</comment>
<sequence>MLVPIGEAALILVAAWALRALLRLALKRICARYELPPELAIGARRLLGTLIYLAAGLLILERLGVSGAVLWTALTGFTAVAAVAFFAAWSVLSNIFCTFLILTARPFRLHDHIELLENGEKPGLQGRVVDINLIYTTLQETRTDGADTTLQIPNSQFFQRSIRRWRSEATG</sequence>
<keyword evidence="5" id="KW-0997">Cell inner membrane</keyword>
<dbReference type="SUPFAM" id="SSF50182">
    <property type="entry name" value="Sm-like ribonucleoproteins"/>
    <property type="match status" value="1"/>
</dbReference>
<evidence type="ECO:0000313" key="8">
    <source>
        <dbReference type="Proteomes" id="UP001321580"/>
    </source>
</evidence>
<comment type="caution">
    <text evidence="5">Lacks conserved residue(s) required for the propagation of feature annotation.</text>
</comment>
<comment type="subcellular location">
    <subcellularLocation>
        <location evidence="5">Cell inner membrane</location>
        <topology evidence="5">Multi-pass membrane protein</topology>
    </subcellularLocation>
    <subcellularLocation>
        <location evidence="1">Membrane</location>
    </subcellularLocation>
</comment>
<keyword evidence="3 5" id="KW-1133">Transmembrane helix</keyword>
<dbReference type="PANTHER" id="PTHR30221:SF8">
    <property type="entry name" value="SMALL-CONDUCTANCE MECHANOSENSITIVE CHANNEL"/>
    <property type="match status" value="1"/>
</dbReference>
<dbReference type="PANTHER" id="PTHR30221">
    <property type="entry name" value="SMALL-CONDUCTANCE MECHANOSENSITIVE CHANNEL"/>
    <property type="match status" value="1"/>
</dbReference>
<dbReference type="InterPro" id="IPR010920">
    <property type="entry name" value="LSM_dom_sf"/>
</dbReference>
<keyword evidence="5" id="KW-0406">Ion transport</keyword>
<evidence type="ECO:0000256" key="5">
    <source>
        <dbReference type="RuleBase" id="RU369025"/>
    </source>
</evidence>
<comment type="function">
    <text evidence="5">Mechanosensitive channel that participates in the regulation of osmotic pressure changes within the cell, opening in response to stretch forces in the membrane lipid bilayer, without the need for other proteins. Contributes to normal resistance to hypoosmotic shock. Forms an ion channel of 1.0 nanosiemens conductance with a slight preference for anions.</text>
</comment>